<keyword evidence="3" id="KW-1185">Reference proteome</keyword>
<sequence length="261" mass="28945">MPYDRYPETWQSGACKPNLQSFGEDVVRIGAHKRVDCFIFGSRGGQVVLPILWRELKNDAPPSVVVNGGCAARLPGPRVYWPASVVTVMLLGGQDFFRSGISRDEYLNNTLQCVGDTNQTTAFLFVPEMKHMPQEEVMRASLRHFVLAALAWKKVPERFPADHLDRAAEALLHQGFANELFYKSGGGWCQKTFGRMPLDRQPPPLSPRIPRPPGDPCPPHTAVSVLPAKVAVGDSKAGWSGDLSSDGVRGRQRRPLHRIRP</sequence>
<comment type="caution">
    <text evidence="2">The sequence shown here is derived from an EMBL/GenBank/DDBJ whole genome shotgun (WGS) entry which is preliminary data.</text>
</comment>
<accession>A0ABP0MWP0</accession>
<name>A0ABP0MWP0_9DINO</name>
<evidence type="ECO:0000313" key="2">
    <source>
        <dbReference type="EMBL" id="CAK9055935.1"/>
    </source>
</evidence>
<evidence type="ECO:0000256" key="1">
    <source>
        <dbReference type="SAM" id="MobiDB-lite"/>
    </source>
</evidence>
<proteinExistence type="predicted"/>
<dbReference type="EMBL" id="CAXAMM010024758">
    <property type="protein sequence ID" value="CAK9055935.1"/>
    <property type="molecule type" value="Genomic_DNA"/>
</dbReference>
<gene>
    <name evidence="2" type="ORF">SCF082_LOCUS30189</name>
</gene>
<reference evidence="2 3" key="1">
    <citation type="submission" date="2024-02" db="EMBL/GenBank/DDBJ databases">
        <authorList>
            <person name="Chen Y."/>
            <person name="Shah S."/>
            <person name="Dougan E. K."/>
            <person name="Thang M."/>
            <person name="Chan C."/>
        </authorList>
    </citation>
    <scope>NUCLEOTIDE SEQUENCE [LARGE SCALE GENOMIC DNA]</scope>
</reference>
<feature type="region of interest" description="Disordered" evidence="1">
    <location>
        <begin position="235"/>
        <end position="261"/>
    </location>
</feature>
<organism evidence="2 3">
    <name type="scientific">Durusdinium trenchii</name>
    <dbReference type="NCBI Taxonomy" id="1381693"/>
    <lineage>
        <taxon>Eukaryota</taxon>
        <taxon>Sar</taxon>
        <taxon>Alveolata</taxon>
        <taxon>Dinophyceae</taxon>
        <taxon>Suessiales</taxon>
        <taxon>Symbiodiniaceae</taxon>
        <taxon>Durusdinium</taxon>
    </lineage>
</organism>
<dbReference type="Proteomes" id="UP001642464">
    <property type="component" value="Unassembled WGS sequence"/>
</dbReference>
<evidence type="ECO:0000313" key="3">
    <source>
        <dbReference type="Proteomes" id="UP001642464"/>
    </source>
</evidence>
<protein>
    <submittedName>
        <fullName evidence="2">Uncharacterized protein</fullName>
    </submittedName>
</protein>
<feature type="compositionally biased region" description="Basic residues" evidence="1">
    <location>
        <begin position="250"/>
        <end position="261"/>
    </location>
</feature>